<keyword evidence="1" id="KW-0732">Signal</keyword>
<feature type="signal peptide" evidence="1">
    <location>
        <begin position="1"/>
        <end position="18"/>
    </location>
</feature>
<gene>
    <name evidence="2" type="ORF">F8M41_017184</name>
</gene>
<proteinExistence type="predicted"/>
<dbReference type="InterPro" id="IPR052766">
    <property type="entry name" value="S41A_metabolite_peptidase"/>
</dbReference>
<evidence type="ECO:0000313" key="2">
    <source>
        <dbReference type="EMBL" id="KAF0555459.1"/>
    </source>
</evidence>
<dbReference type="AlphaFoldDB" id="A0A8H4EUJ0"/>
<comment type="caution">
    <text evidence="2">The sequence shown here is derived from an EMBL/GenBank/DDBJ whole genome shotgun (WGS) entry which is preliminary data.</text>
</comment>
<dbReference type="SUPFAM" id="SSF52096">
    <property type="entry name" value="ClpP/crotonase"/>
    <property type="match status" value="1"/>
</dbReference>
<accession>A0A8H4EUJ0</accession>
<feature type="chain" id="PRO_5034995417" evidence="1">
    <location>
        <begin position="19"/>
        <end position="646"/>
    </location>
</feature>
<evidence type="ECO:0000313" key="3">
    <source>
        <dbReference type="Proteomes" id="UP000439903"/>
    </source>
</evidence>
<name>A0A8H4EUJ0_GIGMA</name>
<organism evidence="2 3">
    <name type="scientific">Gigaspora margarita</name>
    <dbReference type="NCBI Taxonomy" id="4874"/>
    <lineage>
        <taxon>Eukaryota</taxon>
        <taxon>Fungi</taxon>
        <taxon>Fungi incertae sedis</taxon>
        <taxon>Mucoromycota</taxon>
        <taxon>Glomeromycotina</taxon>
        <taxon>Glomeromycetes</taxon>
        <taxon>Diversisporales</taxon>
        <taxon>Gigasporaceae</taxon>
        <taxon>Gigaspora</taxon>
    </lineage>
</organism>
<dbReference type="Gene3D" id="3.90.226.10">
    <property type="entry name" value="2-enoyl-CoA Hydratase, Chain A, domain 1"/>
    <property type="match status" value="1"/>
</dbReference>
<protein>
    <submittedName>
        <fullName evidence="2">Peptidase s41 family protein</fullName>
    </submittedName>
</protein>
<evidence type="ECO:0000256" key="1">
    <source>
        <dbReference type="SAM" id="SignalP"/>
    </source>
</evidence>
<sequence length="646" mass="73658">MQITKLLALILTIYGTLSFAIPIENRGDPKYNLDGCARIYESYQAFLKEDTSTVDIKYNDVKDCYLSFPFDLNRATKIIESLKGIYEEFYIFLDQSKEKAQDGFDFRSVDLITELDTLLKKEYTTDFEFFSNITQIISDLKDAHTNLKPACYNAFDFKQNILLYSSVNPKGYQSIKVYHDDQEPSNVGCEVTHIDGYPALDAITDFAKNKIKESRDLGVRFNMALTSLQLNNSKYNINSGKFALRSNLPEAEYVTYDLKCSDTKVTKKLIRPWNITAHNHNYKNFYNFTDSKSYYESICIMNNFVQSIPSINVRLLNSSTENSRPADIKIPIIGENITYVGDFAMFLRIDELGVVVIPTFKSKSNVSYLITEVAAKFDSFAKSGVKKIVFDFTNNGGGLVLLSQYFNKLISSHEKAAFPRDFKINNVTTFLINQADHLNHDQLDYFDPKESLSYATYIPFKNSEDFIGNNQYTRGGITSRYTNRFNPVYDNSSLLTFVSNWKFPWSNKDVVILTNGICGSSCAQTAQSLAEQSNFTTISVGGFFNHNMSYSSFPGGNIEEVDNFYQGINSIATANTTNNYPEIPNNIATNISMNAFTLTFSESYSIEFPNNVMEFMYRPATYRLYYDDKNIFNPSLLWLQAAKFIS</sequence>
<dbReference type="Proteomes" id="UP000439903">
    <property type="component" value="Unassembled WGS sequence"/>
</dbReference>
<dbReference type="OrthoDB" id="27214at2759"/>
<reference evidence="2 3" key="1">
    <citation type="journal article" date="2019" name="Environ. Microbiol.">
        <title>At the nexus of three kingdoms: the genome of the mycorrhizal fungus Gigaspora margarita provides insights into plant, endobacterial and fungal interactions.</title>
        <authorList>
            <person name="Venice F."/>
            <person name="Ghignone S."/>
            <person name="Salvioli di Fossalunga A."/>
            <person name="Amselem J."/>
            <person name="Novero M."/>
            <person name="Xianan X."/>
            <person name="Sedzielewska Toro K."/>
            <person name="Morin E."/>
            <person name="Lipzen A."/>
            <person name="Grigoriev I.V."/>
            <person name="Henrissat B."/>
            <person name="Martin F.M."/>
            <person name="Bonfante P."/>
        </authorList>
    </citation>
    <scope>NUCLEOTIDE SEQUENCE [LARGE SCALE GENOMIC DNA]</scope>
    <source>
        <strain evidence="2 3">BEG34</strain>
    </source>
</reference>
<dbReference type="InterPro" id="IPR029045">
    <property type="entry name" value="ClpP/crotonase-like_dom_sf"/>
</dbReference>
<keyword evidence="3" id="KW-1185">Reference proteome</keyword>
<dbReference type="EMBL" id="WTPW01000040">
    <property type="protein sequence ID" value="KAF0555459.1"/>
    <property type="molecule type" value="Genomic_DNA"/>
</dbReference>
<dbReference type="PANTHER" id="PTHR37049">
    <property type="entry name" value="PEPTIDASE S41 FAMILY PROTEIN"/>
    <property type="match status" value="1"/>
</dbReference>
<dbReference type="PANTHER" id="PTHR37049:SF4">
    <property type="entry name" value="RHODANESE DOMAIN-CONTAINING PROTEIN"/>
    <property type="match status" value="1"/>
</dbReference>